<name>A0A9N9Z8V6_9HYPO</name>
<evidence type="ECO:0000313" key="2">
    <source>
        <dbReference type="EMBL" id="CAH0051645.1"/>
    </source>
</evidence>
<comment type="caution">
    <text evidence="2">The sequence shown here is derived from an EMBL/GenBank/DDBJ whole genome shotgun (WGS) entry which is preliminary data.</text>
</comment>
<dbReference type="AlphaFoldDB" id="A0A9N9Z8V6"/>
<feature type="region of interest" description="Disordered" evidence="1">
    <location>
        <begin position="1"/>
        <end position="63"/>
    </location>
</feature>
<organism evidence="2 3">
    <name type="scientific">Clonostachys solani</name>
    <dbReference type="NCBI Taxonomy" id="160281"/>
    <lineage>
        <taxon>Eukaryota</taxon>
        <taxon>Fungi</taxon>
        <taxon>Dikarya</taxon>
        <taxon>Ascomycota</taxon>
        <taxon>Pezizomycotina</taxon>
        <taxon>Sordariomycetes</taxon>
        <taxon>Hypocreomycetidae</taxon>
        <taxon>Hypocreales</taxon>
        <taxon>Bionectriaceae</taxon>
        <taxon>Clonostachys</taxon>
    </lineage>
</organism>
<gene>
    <name evidence="2" type="ORF">CSOL1703_00014294</name>
</gene>
<evidence type="ECO:0000313" key="3">
    <source>
        <dbReference type="Proteomes" id="UP000775872"/>
    </source>
</evidence>
<sequence>MGDSKVEGKARTKEATNPNEFRLALWPTDILDKELAGEEDQNQSQPISPEVRQHGVAETSKSGAPSVKISMNLNIDMQLKAKIKGRVELSILGGKK</sequence>
<protein>
    <submittedName>
        <fullName evidence="2">Uncharacterized protein</fullName>
    </submittedName>
</protein>
<evidence type="ECO:0000256" key="1">
    <source>
        <dbReference type="SAM" id="MobiDB-lite"/>
    </source>
</evidence>
<accession>A0A9N9Z8V6</accession>
<keyword evidence="3" id="KW-1185">Reference proteome</keyword>
<feature type="compositionally biased region" description="Basic and acidic residues" evidence="1">
    <location>
        <begin position="1"/>
        <end position="14"/>
    </location>
</feature>
<dbReference type="OrthoDB" id="2873061at2759"/>
<proteinExistence type="predicted"/>
<dbReference type="EMBL" id="CABFOC020000042">
    <property type="protein sequence ID" value="CAH0051645.1"/>
    <property type="molecule type" value="Genomic_DNA"/>
</dbReference>
<dbReference type="Proteomes" id="UP000775872">
    <property type="component" value="Unassembled WGS sequence"/>
</dbReference>
<reference evidence="2" key="1">
    <citation type="submission" date="2021-10" db="EMBL/GenBank/DDBJ databases">
        <authorList>
            <person name="Piombo E."/>
        </authorList>
    </citation>
    <scope>NUCLEOTIDE SEQUENCE</scope>
</reference>